<evidence type="ECO:0000313" key="2">
    <source>
        <dbReference type="Proteomes" id="UP001597295"/>
    </source>
</evidence>
<dbReference type="SUPFAM" id="SSF46565">
    <property type="entry name" value="Chaperone J-domain"/>
    <property type="match status" value="1"/>
</dbReference>
<keyword evidence="2" id="KW-1185">Reference proteome</keyword>
<evidence type="ECO:0000313" key="1">
    <source>
        <dbReference type="EMBL" id="MFD2263562.1"/>
    </source>
</evidence>
<gene>
    <name evidence="1" type="ORF">ACFSM5_11735</name>
</gene>
<reference evidence="2" key="1">
    <citation type="journal article" date="2019" name="Int. J. Syst. Evol. Microbiol.">
        <title>The Global Catalogue of Microorganisms (GCM) 10K type strain sequencing project: providing services to taxonomists for standard genome sequencing and annotation.</title>
        <authorList>
            <consortium name="The Broad Institute Genomics Platform"/>
            <consortium name="The Broad Institute Genome Sequencing Center for Infectious Disease"/>
            <person name="Wu L."/>
            <person name="Ma J."/>
        </authorList>
    </citation>
    <scope>NUCLEOTIDE SEQUENCE [LARGE SCALE GENOMIC DNA]</scope>
    <source>
        <strain evidence="2">CGMCC 1.19062</strain>
    </source>
</reference>
<name>A0ABW5DR80_9PROT</name>
<dbReference type="Proteomes" id="UP001597295">
    <property type="component" value="Unassembled WGS sequence"/>
</dbReference>
<dbReference type="InterPro" id="IPR036869">
    <property type="entry name" value="J_dom_sf"/>
</dbReference>
<evidence type="ECO:0008006" key="3">
    <source>
        <dbReference type="Google" id="ProtNLM"/>
    </source>
</evidence>
<protein>
    <recommendedName>
        <fullName evidence="3">J domain-containing protein</fullName>
    </recommendedName>
</protein>
<organism evidence="1 2">
    <name type="scientific">Lacibacterium aquatile</name>
    <dbReference type="NCBI Taxonomy" id="1168082"/>
    <lineage>
        <taxon>Bacteria</taxon>
        <taxon>Pseudomonadati</taxon>
        <taxon>Pseudomonadota</taxon>
        <taxon>Alphaproteobacteria</taxon>
        <taxon>Rhodospirillales</taxon>
        <taxon>Rhodospirillaceae</taxon>
    </lineage>
</organism>
<dbReference type="EMBL" id="JBHUIP010000012">
    <property type="protein sequence ID" value="MFD2263562.1"/>
    <property type="molecule type" value="Genomic_DNA"/>
</dbReference>
<comment type="caution">
    <text evidence="1">The sequence shown here is derived from an EMBL/GenBank/DDBJ whole genome shotgun (WGS) entry which is preliminary data.</text>
</comment>
<accession>A0ABW5DR80</accession>
<sequence length="211" mass="22789">MPSYRASEQLGQFTLFPGLGTRSDVAIPELAKTVSLTLSLPRADKLRLERLARDKGETPARLVQSAMMLASSEIFAGLPPLLAGDAQLKLRLPVDISEEDARSAVALVLALADGSLGKAPAKPDADRILEARDAVERLAFEPLPSGVRSPRQAAHVMGFPGELGLTEAQVSARFRKLAPVYHPDTGFIAGDRHMGQLIEARRILLDYMRGD</sequence>
<dbReference type="RefSeq" id="WP_379876582.1">
    <property type="nucleotide sequence ID" value="NZ_JBHUIP010000012.1"/>
</dbReference>
<proteinExistence type="predicted"/>